<protein>
    <submittedName>
        <fullName evidence="6">FAD-dependent oxidoreductase</fullName>
    </submittedName>
</protein>
<reference evidence="6" key="1">
    <citation type="submission" date="2021-02" db="EMBL/GenBank/DDBJ databases">
        <title>Strain Y2R2, a novel species of the genus Halomonas.</title>
        <authorList>
            <person name="Huang H."/>
        </authorList>
    </citation>
    <scope>NUCLEOTIDE SEQUENCE</scope>
    <source>
        <strain evidence="6">Y2R2</strain>
    </source>
</reference>
<dbReference type="EMBL" id="CP038437">
    <property type="protein sequence ID" value="QEM81652.1"/>
    <property type="molecule type" value="Genomic_DNA"/>
</dbReference>
<sequence length="363" mass="40090">MIVPHIVLVGAGHAHLHLLDQAEKLRSARLTLVEPGAFWYSGLASSMLAGEVPPQDDRLDPVSLCRQRGVTLLRQRMVALDDPAQTITLGNGNNLRYDLLSLNLGSASASLPQSGEGPEQWPVKPVPQLLRLKRRITRQLNQGQSLSVEVVGAGASGVEIACALRTLGKRLGVNERRLFIRLIHHATETSMGLMPEIPRNAQNWLTERLARRDIEITGIRSSDQHVDHRILATGLRPTATTLDIGLPVINRGLRIHADLTVIDHPRIFATGDCAAMEGHVLPRLGVYGVRQGPILLHNLLAKLQGSPPRHYQPQPRALSILNLGDGEGLALYGRWWWGGRLASLFKSHLDRRFLDHLRRSPPD</sequence>
<dbReference type="Proteomes" id="UP000324285">
    <property type="component" value="Chromosome"/>
</dbReference>
<comment type="cofactor">
    <cofactor evidence="1">
        <name>FAD</name>
        <dbReference type="ChEBI" id="CHEBI:57692"/>
    </cofactor>
</comment>
<dbReference type="SUPFAM" id="SSF51905">
    <property type="entry name" value="FAD/NAD(P)-binding domain"/>
    <property type="match status" value="2"/>
</dbReference>
<dbReference type="PRINTS" id="PR00411">
    <property type="entry name" value="PNDRDTASEI"/>
</dbReference>
<dbReference type="Gene3D" id="3.50.50.100">
    <property type="match status" value="1"/>
</dbReference>
<keyword evidence="4" id="KW-0560">Oxidoreductase</keyword>
<keyword evidence="3" id="KW-0274">FAD</keyword>
<keyword evidence="2" id="KW-0285">Flavoprotein</keyword>
<dbReference type="InterPro" id="IPR036188">
    <property type="entry name" value="FAD/NAD-bd_sf"/>
</dbReference>
<feature type="domain" description="FAD/NAD(P)-binding" evidence="5">
    <location>
        <begin position="5"/>
        <end position="290"/>
    </location>
</feature>
<dbReference type="RefSeq" id="WP_149284663.1">
    <property type="nucleotide sequence ID" value="NZ_CP038437.2"/>
</dbReference>
<dbReference type="PANTHER" id="PTHR42913:SF9">
    <property type="entry name" value="SLR1591 PROTEIN"/>
    <property type="match status" value="1"/>
</dbReference>
<dbReference type="InterPro" id="IPR051169">
    <property type="entry name" value="NADH-Q_oxidoreductase"/>
</dbReference>
<evidence type="ECO:0000259" key="5">
    <source>
        <dbReference type="Pfam" id="PF07992"/>
    </source>
</evidence>
<evidence type="ECO:0000256" key="4">
    <source>
        <dbReference type="ARBA" id="ARBA00023002"/>
    </source>
</evidence>
<accession>A0A5C1ND92</accession>
<dbReference type="OrthoDB" id="9767928at2"/>
<dbReference type="PRINTS" id="PR00368">
    <property type="entry name" value="FADPNR"/>
</dbReference>
<dbReference type="KEGG" id="hbh:E4T21_08925"/>
<dbReference type="GO" id="GO:0019646">
    <property type="term" value="P:aerobic electron transport chain"/>
    <property type="evidence" value="ECO:0007669"/>
    <property type="project" value="TreeGrafter"/>
</dbReference>
<keyword evidence="7" id="KW-1185">Reference proteome</keyword>
<dbReference type="AlphaFoldDB" id="A0A5C1ND92"/>
<evidence type="ECO:0000256" key="2">
    <source>
        <dbReference type="ARBA" id="ARBA00022630"/>
    </source>
</evidence>
<evidence type="ECO:0000256" key="1">
    <source>
        <dbReference type="ARBA" id="ARBA00001974"/>
    </source>
</evidence>
<evidence type="ECO:0000256" key="3">
    <source>
        <dbReference type="ARBA" id="ARBA00022827"/>
    </source>
</evidence>
<proteinExistence type="predicted"/>
<name>A0A5C1ND92_9GAMM</name>
<dbReference type="GO" id="GO:0003955">
    <property type="term" value="F:NAD(P)H dehydrogenase (quinone) activity"/>
    <property type="evidence" value="ECO:0007669"/>
    <property type="project" value="TreeGrafter"/>
</dbReference>
<evidence type="ECO:0000313" key="7">
    <source>
        <dbReference type="Proteomes" id="UP000324285"/>
    </source>
</evidence>
<dbReference type="Pfam" id="PF07992">
    <property type="entry name" value="Pyr_redox_2"/>
    <property type="match status" value="1"/>
</dbReference>
<organism evidence="6 7">
    <name type="scientific">Halomonas binhaiensis</name>
    <dbReference type="NCBI Taxonomy" id="2562282"/>
    <lineage>
        <taxon>Bacteria</taxon>
        <taxon>Pseudomonadati</taxon>
        <taxon>Pseudomonadota</taxon>
        <taxon>Gammaproteobacteria</taxon>
        <taxon>Oceanospirillales</taxon>
        <taxon>Halomonadaceae</taxon>
        <taxon>Halomonas</taxon>
    </lineage>
</organism>
<evidence type="ECO:0000313" key="6">
    <source>
        <dbReference type="EMBL" id="QEM81652.1"/>
    </source>
</evidence>
<gene>
    <name evidence="6" type="ORF">E4T21_08925</name>
</gene>
<dbReference type="InterPro" id="IPR023753">
    <property type="entry name" value="FAD/NAD-binding_dom"/>
</dbReference>
<dbReference type="PANTHER" id="PTHR42913">
    <property type="entry name" value="APOPTOSIS-INDUCING FACTOR 1"/>
    <property type="match status" value="1"/>
</dbReference>